<dbReference type="InterPro" id="IPR036317">
    <property type="entry name" value="Cullin_homology_sf"/>
</dbReference>
<dbReference type="Gene3D" id="1.20.1310.10">
    <property type="entry name" value="Cullin Repeats"/>
    <property type="match status" value="4"/>
</dbReference>
<evidence type="ECO:0000259" key="5">
    <source>
        <dbReference type="PROSITE" id="PS50069"/>
    </source>
</evidence>
<dbReference type="Pfam" id="PF10557">
    <property type="entry name" value="Cullin_Nedd8"/>
    <property type="match status" value="1"/>
</dbReference>
<feature type="compositionally biased region" description="Basic residues" evidence="4">
    <location>
        <begin position="370"/>
        <end position="380"/>
    </location>
</feature>
<gene>
    <name evidence="6" type="ORF">BLNAU_10235</name>
</gene>
<evidence type="ECO:0000256" key="4">
    <source>
        <dbReference type="SAM" id="MobiDB-lite"/>
    </source>
</evidence>
<proteinExistence type="inferred from homology"/>
<evidence type="ECO:0000313" key="6">
    <source>
        <dbReference type="EMBL" id="KAK2954750.1"/>
    </source>
</evidence>
<dbReference type="PANTHER" id="PTHR11932">
    <property type="entry name" value="CULLIN"/>
    <property type="match status" value="1"/>
</dbReference>
<feature type="compositionally biased region" description="Basic and acidic residues" evidence="4">
    <location>
        <begin position="337"/>
        <end position="362"/>
    </location>
</feature>
<dbReference type="InterPro" id="IPR036390">
    <property type="entry name" value="WH_DNA-bd_sf"/>
</dbReference>
<feature type="domain" description="Cullin family profile" evidence="5">
    <location>
        <begin position="486"/>
        <end position="716"/>
    </location>
</feature>
<organism evidence="6 7">
    <name type="scientific">Blattamonas nauphoetae</name>
    <dbReference type="NCBI Taxonomy" id="2049346"/>
    <lineage>
        <taxon>Eukaryota</taxon>
        <taxon>Metamonada</taxon>
        <taxon>Preaxostyla</taxon>
        <taxon>Oxymonadida</taxon>
        <taxon>Blattamonas</taxon>
    </lineage>
</organism>
<evidence type="ECO:0000256" key="3">
    <source>
        <dbReference type="RuleBase" id="RU003829"/>
    </source>
</evidence>
<dbReference type="InterPro" id="IPR016158">
    <property type="entry name" value="Cullin_homology"/>
</dbReference>
<dbReference type="InterPro" id="IPR045093">
    <property type="entry name" value="Cullin"/>
</dbReference>
<dbReference type="InterPro" id="IPR016159">
    <property type="entry name" value="Cullin_repeat-like_dom_sf"/>
</dbReference>
<name>A0ABQ9XTD9_9EUKA</name>
<dbReference type="PROSITE" id="PS50069">
    <property type="entry name" value="CULLIN_2"/>
    <property type="match status" value="1"/>
</dbReference>
<dbReference type="SMART" id="SM00182">
    <property type="entry name" value="CULLIN"/>
    <property type="match status" value="1"/>
</dbReference>
<comment type="similarity">
    <text evidence="1 2 3">Belongs to the cullin family.</text>
</comment>
<dbReference type="Gene3D" id="1.10.10.10">
    <property type="entry name" value="Winged helix-like DNA-binding domain superfamily/Winged helix DNA-binding domain"/>
    <property type="match status" value="1"/>
</dbReference>
<dbReference type="SUPFAM" id="SSF75632">
    <property type="entry name" value="Cullin homology domain"/>
    <property type="match status" value="1"/>
</dbReference>
<dbReference type="SUPFAM" id="SSF74788">
    <property type="entry name" value="Cullin repeat-like"/>
    <property type="match status" value="1"/>
</dbReference>
<dbReference type="EMBL" id="JARBJD010000074">
    <property type="protein sequence ID" value="KAK2954750.1"/>
    <property type="molecule type" value="Genomic_DNA"/>
</dbReference>
<dbReference type="Gene3D" id="3.30.230.130">
    <property type="entry name" value="Cullin, Chain C, Domain 2"/>
    <property type="match status" value="1"/>
</dbReference>
<accession>A0ABQ9XTD9</accession>
<reference evidence="6 7" key="1">
    <citation type="journal article" date="2022" name="bioRxiv">
        <title>Genomics of Preaxostyla Flagellates Illuminates Evolutionary Transitions and the Path Towards Mitochondrial Loss.</title>
        <authorList>
            <person name="Novak L.V.F."/>
            <person name="Treitli S.C."/>
            <person name="Pyrih J."/>
            <person name="Halakuc P."/>
            <person name="Pipaliya S.V."/>
            <person name="Vacek V."/>
            <person name="Brzon O."/>
            <person name="Soukal P."/>
            <person name="Eme L."/>
            <person name="Dacks J.B."/>
            <person name="Karnkowska A."/>
            <person name="Elias M."/>
            <person name="Hampl V."/>
        </authorList>
    </citation>
    <scope>NUCLEOTIDE SEQUENCE [LARGE SCALE GENOMIC DNA]</scope>
    <source>
        <strain evidence="6">NAU3</strain>
        <tissue evidence="6">Gut</tissue>
    </source>
</reference>
<evidence type="ECO:0000256" key="1">
    <source>
        <dbReference type="ARBA" id="ARBA00006019"/>
    </source>
</evidence>
<dbReference type="SMART" id="SM00884">
    <property type="entry name" value="Cullin_Nedd8"/>
    <property type="match status" value="1"/>
</dbReference>
<keyword evidence="7" id="KW-1185">Reference proteome</keyword>
<dbReference type="SUPFAM" id="SSF46785">
    <property type="entry name" value="Winged helix' DNA-binding domain"/>
    <property type="match status" value="1"/>
</dbReference>
<sequence length="847" mass="97518">MSRPPAYVQQAEETWTHLEKGLEEIKILIEGGSSRPWELKQYLDYTNKVYGLVKQHETQKILANHIQAYIVNLCTGVIMPILKDLRDQQFLSELSVRWYRFKLFCKIISLLYSHLDNGYFNPKTSKPGEEDNTIQQLQPFAYTQFRTRVFKDLHKTSQNLILSFIDKDRDGEAVDVTMLKNAVDLFIMMDPKDKTYYRDLEREYLSRTSTFYRNMATKALQTDTSPEYMIKCENAFAAENQRIKNYMSSSSQIPVRDTLIVELLQKHVKELLDMEHSGFVQLVEGNKLEDLARMYSLMRNLDNGIGIIPMSKDFQVYMMSVGNEMMKNQEIIQKNEGAPKEAKKPAKDEAKPEAEEGMVKDEPEPEDGAKKKKKKKKKKSAKAEGDDDAAEPAEPAPKETGEDGAEGGEGDAADAPKKKKKKIIKKTVKKVVNETQQNVEFVDSLLKLYSRFNKMYLECFQSNKFFNDAIKNAFTDFLNQTSVGKSCPELLAIFVDDFVKKKQAQQVDDFVKTTFDEVVALLNYLHEKDKFMENYKTLLAKRLLTQYDQSTFQEETERYFLTLLKNQHGHAFTADMDGMFSDHSSANTLQEAFDTYVVDERLNLNIDLQVQIITDSHWPRFMYRELQLKPVLQNALAAFEKFYKSRHNNRSLRWLHSNATLVMSLKFAKKTCEVTMTSEQGNLLSEFNEGTFSFVDIATRLGLDQAETKRLVISLMNPKNPILCVIGDSSEETTDLKETDKVAFNIAHDPIKKKFRIQAPSVLSAFEKKGIATAVDELRKFQIQCAICRIVKAAKGIEFTQLQTNVLEQLNLFHPTTKEIKLGVEDLIERDYIERDAKQNDRIILKS</sequence>
<dbReference type="InterPro" id="IPR036388">
    <property type="entry name" value="WH-like_DNA-bd_sf"/>
</dbReference>
<dbReference type="Proteomes" id="UP001281761">
    <property type="component" value="Unassembled WGS sequence"/>
</dbReference>
<evidence type="ECO:0000256" key="2">
    <source>
        <dbReference type="PROSITE-ProRule" id="PRU00330"/>
    </source>
</evidence>
<evidence type="ECO:0000313" key="7">
    <source>
        <dbReference type="Proteomes" id="UP001281761"/>
    </source>
</evidence>
<dbReference type="Pfam" id="PF26557">
    <property type="entry name" value="Cullin_AB"/>
    <property type="match status" value="1"/>
</dbReference>
<dbReference type="InterPro" id="IPR019559">
    <property type="entry name" value="Cullin_neddylation_domain"/>
</dbReference>
<comment type="caution">
    <text evidence="6">The sequence shown here is derived from an EMBL/GenBank/DDBJ whole genome shotgun (WGS) entry which is preliminary data.</text>
</comment>
<protein>
    <submittedName>
        <fullName evidence="6">Cullin</fullName>
    </submittedName>
</protein>
<feature type="compositionally biased region" description="Acidic residues" evidence="4">
    <location>
        <begin position="402"/>
        <end position="412"/>
    </location>
</feature>
<dbReference type="Pfam" id="PF00888">
    <property type="entry name" value="Cullin"/>
    <property type="match status" value="2"/>
</dbReference>
<dbReference type="InterPro" id="IPR001373">
    <property type="entry name" value="Cullin_N"/>
</dbReference>
<dbReference type="InterPro" id="IPR059120">
    <property type="entry name" value="Cullin-like_AB"/>
</dbReference>
<feature type="region of interest" description="Disordered" evidence="4">
    <location>
        <begin position="335"/>
        <end position="419"/>
    </location>
</feature>